<feature type="domain" description="Major facilitator superfamily (MFS) profile" evidence="6">
    <location>
        <begin position="198"/>
        <end position="378"/>
    </location>
</feature>
<dbReference type="InterPro" id="IPR020846">
    <property type="entry name" value="MFS_dom"/>
</dbReference>
<evidence type="ECO:0000256" key="1">
    <source>
        <dbReference type="ARBA" id="ARBA00004141"/>
    </source>
</evidence>
<evidence type="ECO:0000256" key="4">
    <source>
        <dbReference type="ARBA" id="ARBA00023136"/>
    </source>
</evidence>
<feature type="transmembrane region" description="Helical" evidence="5">
    <location>
        <begin position="74"/>
        <end position="92"/>
    </location>
</feature>
<feature type="transmembrane region" description="Helical" evidence="5">
    <location>
        <begin position="12"/>
        <end position="31"/>
    </location>
</feature>
<reference evidence="7 8" key="1">
    <citation type="submission" date="2021-05" db="EMBL/GenBank/DDBJ databases">
        <title>Culturable bacteria isolated from Daya Bay.</title>
        <authorList>
            <person name="Zheng W."/>
            <person name="Yu S."/>
            <person name="Huang Y."/>
        </authorList>
    </citation>
    <scope>NUCLEOTIDE SEQUENCE [LARGE SCALE GENOMIC DNA]</scope>
    <source>
        <strain evidence="7 8">DP4N28-5</strain>
    </source>
</reference>
<dbReference type="PANTHER" id="PTHR23514:SF13">
    <property type="entry name" value="INNER MEMBRANE PROTEIN YBJJ"/>
    <property type="match status" value="1"/>
</dbReference>
<feature type="transmembrane region" description="Helical" evidence="5">
    <location>
        <begin position="356"/>
        <end position="375"/>
    </location>
</feature>
<evidence type="ECO:0000256" key="2">
    <source>
        <dbReference type="ARBA" id="ARBA00022692"/>
    </source>
</evidence>
<proteinExistence type="predicted"/>
<name>A0ABS6T013_9RHOB</name>
<feature type="transmembrane region" description="Helical" evidence="5">
    <location>
        <begin position="326"/>
        <end position="344"/>
    </location>
</feature>
<feature type="transmembrane region" description="Helical" evidence="5">
    <location>
        <begin position="98"/>
        <end position="116"/>
    </location>
</feature>
<evidence type="ECO:0000313" key="8">
    <source>
        <dbReference type="Proteomes" id="UP000756530"/>
    </source>
</evidence>
<dbReference type="InterPro" id="IPR011701">
    <property type="entry name" value="MFS"/>
</dbReference>
<dbReference type="EMBL" id="JAHUZE010000002">
    <property type="protein sequence ID" value="MBV7378580.1"/>
    <property type="molecule type" value="Genomic_DNA"/>
</dbReference>
<feature type="transmembrane region" description="Helical" evidence="5">
    <location>
        <begin position="292"/>
        <end position="314"/>
    </location>
</feature>
<keyword evidence="4 5" id="KW-0472">Membrane</keyword>
<feature type="transmembrane region" description="Helical" evidence="5">
    <location>
        <begin position="137"/>
        <end position="153"/>
    </location>
</feature>
<dbReference type="PROSITE" id="PS50850">
    <property type="entry name" value="MFS"/>
    <property type="match status" value="1"/>
</dbReference>
<keyword evidence="2 5" id="KW-0812">Transmembrane</keyword>
<feature type="transmembrane region" description="Helical" evidence="5">
    <location>
        <begin position="268"/>
        <end position="286"/>
    </location>
</feature>
<comment type="subcellular location">
    <subcellularLocation>
        <location evidence="1">Membrane</location>
        <topology evidence="1">Multi-pass membrane protein</topology>
    </subcellularLocation>
</comment>
<evidence type="ECO:0000313" key="7">
    <source>
        <dbReference type="EMBL" id="MBV7378580.1"/>
    </source>
</evidence>
<evidence type="ECO:0000256" key="5">
    <source>
        <dbReference type="SAM" id="Phobius"/>
    </source>
</evidence>
<gene>
    <name evidence="7" type="ORF">KJP28_06545</name>
</gene>
<sequence length="378" mass="38974">MPLIETLRLSRASAFVLMATGVYWGGLAGMMPDVKAQAGASDGEMGAVLLAPALASVIAMGVAPWASERFGGRVLPVATLLIAAAFLLYLTAFSVPSLAVALFLGGFAVAFADMTANVRLSHIEAERDVHLMNLNHAAYSISFGITALLIAVLRKDGWAVTQIAPLLGTMALAYAVLGWDAKGALAGEDDEGEVSARVWPVVTLAGLVLFCSFVIENATEAWSALHIERTLGAPTGEGSLGPALLGFVMGAGRLSGQALARRMGAERLILSSAVLAVIGGVVIAAAPTPGVVQIGVVLAGLGVAVTVPSTNSIIARKVRNRHRAHAISRAWMIGLLGFFVGPAMMGGLAELSSLRLSFFAVAVVALAIFPAVVALSRR</sequence>
<dbReference type="Proteomes" id="UP000756530">
    <property type="component" value="Unassembled WGS sequence"/>
</dbReference>
<keyword evidence="8" id="KW-1185">Reference proteome</keyword>
<evidence type="ECO:0000256" key="3">
    <source>
        <dbReference type="ARBA" id="ARBA00022989"/>
    </source>
</evidence>
<feature type="transmembrane region" description="Helical" evidence="5">
    <location>
        <begin position="46"/>
        <end position="67"/>
    </location>
</feature>
<feature type="transmembrane region" description="Helical" evidence="5">
    <location>
        <begin position="159"/>
        <end position="177"/>
    </location>
</feature>
<evidence type="ECO:0000259" key="6">
    <source>
        <dbReference type="PROSITE" id="PS50850"/>
    </source>
</evidence>
<dbReference type="InterPro" id="IPR051788">
    <property type="entry name" value="MFS_Transporter"/>
</dbReference>
<dbReference type="RefSeq" id="WP_218391775.1">
    <property type="nucleotide sequence ID" value="NZ_JAHUZE010000002.1"/>
</dbReference>
<protein>
    <submittedName>
        <fullName evidence="7">MFS transporter</fullName>
    </submittedName>
</protein>
<organism evidence="7 8">
    <name type="scientific">Maritimibacter dapengensis</name>
    <dbReference type="NCBI Taxonomy" id="2836868"/>
    <lineage>
        <taxon>Bacteria</taxon>
        <taxon>Pseudomonadati</taxon>
        <taxon>Pseudomonadota</taxon>
        <taxon>Alphaproteobacteria</taxon>
        <taxon>Rhodobacterales</taxon>
        <taxon>Roseobacteraceae</taxon>
        <taxon>Maritimibacter</taxon>
    </lineage>
</organism>
<dbReference type="PANTHER" id="PTHR23514">
    <property type="entry name" value="BYPASS OF STOP CODON PROTEIN 6"/>
    <property type="match status" value="1"/>
</dbReference>
<dbReference type="Pfam" id="PF07690">
    <property type="entry name" value="MFS_1"/>
    <property type="match status" value="1"/>
</dbReference>
<accession>A0ABS6T013</accession>
<comment type="caution">
    <text evidence="7">The sequence shown here is derived from an EMBL/GenBank/DDBJ whole genome shotgun (WGS) entry which is preliminary data.</text>
</comment>
<keyword evidence="3 5" id="KW-1133">Transmembrane helix</keyword>